<dbReference type="STRING" id="1385512.N784_00010"/>
<feature type="compositionally biased region" description="Acidic residues" evidence="1">
    <location>
        <begin position="174"/>
        <end position="186"/>
    </location>
</feature>
<comment type="caution">
    <text evidence="2">The sequence shown here is derived from an EMBL/GenBank/DDBJ whole genome shotgun (WGS) entry which is preliminary data.</text>
</comment>
<dbReference type="OrthoDB" id="2381329at2"/>
<dbReference type="InterPro" id="IPR014247">
    <property type="entry name" value="Spore_lipoprot_YhcN/YlaJ"/>
</dbReference>
<dbReference type="Pfam" id="PF09580">
    <property type="entry name" value="Spore_YhcN_YlaJ"/>
    <property type="match status" value="1"/>
</dbReference>
<proteinExistence type="predicted"/>
<dbReference type="eggNOG" id="ENOG5030RSQ">
    <property type="taxonomic scope" value="Bacteria"/>
</dbReference>
<reference evidence="2 3" key="1">
    <citation type="submission" date="2013-08" db="EMBL/GenBank/DDBJ databases">
        <authorList>
            <person name="Huang J."/>
            <person name="Wang G."/>
        </authorList>
    </citation>
    <scope>NUCLEOTIDE SEQUENCE [LARGE SCALE GENOMIC DNA]</scope>
    <source>
        <strain evidence="2 3">JSM 072002</strain>
    </source>
</reference>
<dbReference type="EMBL" id="AVPG01000001">
    <property type="protein sequence ID" value="KGX88770.1"/>
    <property type="molecule type" value="Genomic_DNA"/>
</dbReference>
<dbReference type="GO" id="GO:0030435">
    <property type="term" value="P:sporulation resulting in formation of a cellular spore"/>
    <property type="evidence" value="ECO:0007669"/>
    <property type="project" value="InterPro"/>
</dbReference>
<dbReference type="RefSeq" id="WP_036830757.1">
    <property type="nucleotide sequence ID" value="NZ_AVPG01000001.1"/>
</dbReference>
<feature type="region of interest" description="Disordered" evidence="1">
    <location>
        <begin position="152"/>
        <end position="198"/>
    </location>
</feature>
<organism evidence="2 3">
    <name type="scientific">Pontibacillus litoralis JSM 072002</name>
    <dbReference type="NCBI Taxonomy" id="1385512"/>
    <lineage>
        <taxon>Bacteria</taxon>
        <taxon>Bacillati</taxon>
        <taxon>Bacillota</taxon>
        <taxon>Bacilli</taxon>
        <taxon>Bacillales</taxon>
        <taxon>Bacillaceae</taxon>
        <taxon>Pontibacillus</taxon>
    </lineage>
</organism>
<accession>A0A0A5GCD3</accession>
<protein>
    <recommendedName>
        <fullName evidence="4">YhcN/YlaJ family sporulation lipoprotein</fullName>
    </recommendedName>
</protein>
<dbReference type="PROSITE" id="PS51257">
    <property type="entry name" value="PROKAR_LIPOPROTEIN"/>
    <property type="match status" value="1"/>
</dbReference>
<feature type="compositionally biased region" description="Polar residues" evidence="1">
    <location>
        <begin position="187"/>
        <end position="198"/>
    </location>
</feature>
<dbReference type="NCBIfam" id="TIGR02898">
    <property type="entry name" value="spore_YhcN_YlaJ"/>
    <property type="match status" value="1"/>
</dbReference>
<evidence type="ECO:0000256" key="1">
    <source>
        <dbReference type="SAM" id="MobiDB-lite"/>
    </source>
</evidence>
<evidence type="ECO:0000313" key="2">
    <source>
        <dbReference type="EMBL" id="KGX88770.1"/>
    </source>
</evidence>
<gene>
    <name evidence="2" type="ORF">N784_00010</name>
</gene>
<dbReference type="Proteomes" id="UP000030401">
    <property type="component" value="Unassembled WGS sequence"/>
</dbReference>
<dbReference type="AlphaFoldDB" id="A0A0A5GCD3"/>
<dbReference type="InterPro" id="IPR019076">
    <property type="entry name" value="Spore_lipoprot_YhcN/YlaJ-like"/>
</dbReference>
<feature type="region of interest" description="Disordered" evidence="1">
    <location>
        <begin position="21"/>
        <end position="48"/>
    </location>
</feature>
<name>A0A0A5GCD3_9BACI</name>
<evidence type="ECO:0008006" key="4">
    <source>
        <dbReference type="Google" id="ProtNLM"/>
    </source>
</evidence>
<sequence length="198" mass="21879">MRFIVPLFAVCLLVACQTQEEESLPKQENKPPTVQVKDSDPAPKDNLSNQEQARHLAKVAKEVPDVRSATSVVLGPNVVVGIDVDKELDRSRVGSIKYTVAEALKKDPYGKNAVVVADADGYERIKQIGLKIQQGHPIEGITDELAAIIGRYMPEVPVPDEQPTEPDQNKESIGDEQEKELEDIENDQSNHYKNKSPS</sequence>
<keyword evidence="3" id="KW-1185">Reference proteome</keyword>
<evidence type="ECO:0000313" key="3">
    <source>
        <dbReference type="Proteomes" id="UP000030401"/>
    </source>
</evidence>